<dbReference type="EMBL" id="REGN01003168">
    <property type="protein sequence ID" value="RNA24101.1"/>
    <property type="molecule type" value="Genomic_DNA"/>
</dbReference>
<evidence type="ECO:0000313" key="2">
    <source>
        <dbReference type="Proteomes" id="UP000276133"/>
    </source>
</evidence>
<evidence type="ECO:0000313" key="1">
    <source>
        <dbReference type="EMBL" id="RNA24101.1"/>
    </source>
</evidence>
<gene>
    <name evidence="1" type="ORF">BpHYR1_008926</name>
</gene>
<accession>A0A3M7RKP2</accession>
<dbReference type="AlphaFoldDB" id="A0A3M7RKP2"/>
<sequence>MINIKISLVVIIELIPLITKTVKKDKILYVNILHFKFVILSYNQFKNKEIERKKLIKPFLFKLKRNKV</sequence>
<dbReference type="Proteomes" id="UP000276133">
    <property type="component" value="Unassembled WGS sequence"/>
</dbReference>
<name>A0A3M7RKP2_BRAPC</name>
<organism evidence="1 2">
    <name type="scientific">Brachionus plicatilis</name>
    <name type="common">Marine rotifer</name>
    <name type="synonym">Brachionus muelleri</name>
    <dbReference type="NCBI Taxonomy" id="10195"/>
    <lineage>
        <taxon>Eukaryota</taxon>
        <taxon>Metazoa</taxon>
        <taxon>Spiralia</taxon>
        <taxon>Gnathifera</taxon>
        <taxon>Rotifera</taxon>
        <taxon>Eurotatoria</taxon>
        <taxon>Monogononta</taxon>
        <taxon>Pseudotrocha</taxon>
        <taxon>Ploima</taxon>
        <taxon>Brachionidae</taxon>
        <taxon>Brachionus</taxon>
    </lineage>
</organism>
<proteinExistence type="predicted"/>
<keyword evidence="2" id="KW-1185">Reference proteome</keyword>
<comment type="caution">
    <text evidence="1">The sequence shown here is derived from an EMBL/GenBank/DDBJ whole genome shotgun (WGS) entry which is preliminary data.</text>
</comment>
<reference evidence="1 2" key="1">
    <citation type="journal article" date="2018" name="Sci. Rep.">
        <title>Genomic signatures of local adaptation to the degree of environmental predictability in rotifers.</title>
        <authorList>
            <person name="Franch-Gras L."/>
            <person name="Hahn C."/>
            <person name="Garcia-Roger E.M."/>
            <person name="Carmona M.J."/>
            <person name="Serra M."/>
            <person name="Gomez A."/>
        </authorList>
    </citation>
    <scope>NUCLEOTIDE SEQUENCE [LARGE SCALE GENOMIC DNA]</scope>
    <source>
        <strain evidence="1">HYR1</strain>
    </source>
</reference>
<protein>
    <submittedName>
        <fullName evidence="1">Uncharacterized protein</fullName>
    </submittedName>
</protein>